<sequence length="20" mass="2058">MVLMEAALQHGIALAQTGGF</sequence>
<reference evidence="1" key="2">
    <citation type="journal article" date="2015" name="Data Brief">
        <title>Shoot transcriptome of the giant reed, Arundo donax.</title>
        <authorList>
            <person name="Barrero R.A."/>
            <person name="Guerrero F.D."/>
            <person name="Moolhuijzen P."/>
            <person name="Goolsby J.A."/>
            <person name="Tidwell J."/>
            <person name="Bellgard S.E."/>
            <person name="Bellgard M.I."/>
        </authorList>
    </citation>
    <scope>NUCLEOTIDE SEQUENCE</scope>
    <source>
        <tissue evidence="1">Shoot tissue taken approximately 20 cm above the soil surface</tissue>
    </source>
</reference>
<dbReference type="AlphaFoldDB" id="A0A0A9ETD2"/>
<organism evidence="1">
    <name type="scientific">Arundo donax</name>
    <name type="common">Giant reed</name>
    <name type="synonym">Donax arundinaceus</name>
    <dbReference type="NCBI Taxonomy" id="35708"/>
    <lineage>
        <taxon>Eukaryota</taxon>
        <taxon>Viridiplantae</taxon>
        <taxon>Streptophyta</taxon>
        <taxon>Embryophyta</taxon>
        <taxon>Tracheophyta</taxon>
        <taxon>Spermatophyta</taxon>
        <taxon>Magnoliopsida</taxon>
        <taxon>Liliopsida</taxon>
        <taxon>Poales</taxon>
        <taxon>Poaceae</taxon>
        <taxon>PACMAD clade</taxon>
        <taxon>Arundinoideae</taxon>
        <taxon>Arundineae</taxon>
        <taxon>Arundo</taxon>
    </lineage>
</organism>
<reference evidence="1" key="1">
    <citation type="submission" date="2014-09" db="EMBL/GenBank/DDBJ databases">
        <authorList>
            <person name="Magalhaes I.L.F."/>
            <person name="Oliveira U."/>
            <person name="Santos F.R."/>
            <person name="Vidigal T.H.D.A."/>
            <person name="Brescovit A.D."/>
            <person name="Santos A.J."/>
        </authorList>
    </citation>
    <scope>NUCLEOTIDE SEQUENCE</scope>
    <source>
        <tissue evidence="1">Shoot tissue taken approximately 20 cm above the soil surface</tissue>
    </source>
</reference>
<dbReference type="EMBL" id="GBRH01195632">
    <property type="protein sequence ID" value="JAE02264.1"/>
    <property type="molecule type" value="Transcribed_RNA"/>
</dbReference>
<accession>A0A0A9ETD2</accession>
<name>A0A0A9ETD2_ARUDO</name>
<protein>
    <submittedName>
        <fullName evidence="1">Uncharacterized protein</fullName>
    </submittedName>
</protein>
<proteinExistence type="predicted"/>
<evidence type="ECO:0000313" key="1">
    <source>
        <dbReference type="EMBL" id="JAE02264.1"/>
    </source>
</evidence>